<feature type="compositionally biased region" description="Polar residues" evidence="1">
    <location>
        <begin position="400"/>
        <end position="412"/>
    </location>
</feature>
<feature type="region of interest" description="Disordered" evidence="1">
    <location>
        <begin position="29"/>
        <end position="73"/>
    </location>
</feature>
<feature type="compositionally biased region" description="Polar residues" evidence="1">
    <location>
        <begin position="381"/>
        <end position="391"/>
    </location>
</feature>
<proteinExistence type="predicted"/>
<dbReference type="AlphaFoldDB" id="A0AAW0PWA9"/>
<gene>
    <name evidence="2" type="ORF">WMY93_002270</name>
</gene>
<protein>
    <submittedName>
        <fullName evidence="2">Uncharacterized protein</fullName>
    </submittedName>
</protein>
<reference evidence="3" key="1">
    <citation type="submission" date="2024-04" db="EMBL/GenBank/DDBJ databases">
        <title>Salinicola lusitanus LLJ914,a marine bacterium isolated from the Okinawa Trough.</title>
        <authorList>
            <person name="Li J."/>
        </authorList>
    </citation>
    <scope>NUCLEOTIDE SEQUENCE [LARGE SCALE GENOMIC DNA]</scope>
</reference>
<evidence type="ECO:0000256" key="1">
    <source>
        <dbReference type="SAM" id="MobiDB-lite"/>
    </source>
</evidence>
<evidence type="ECO:0000313" key="3">
    <source>
        <dbReference type="Proteomes" id="UP001460270"/>
    </source>
</evidence>
<feature type="region of interest" description="Disordered" evidence="1">
    <location>
        <begin position="179"/>
        <end position="263"/>
    </location>
</feature>
<feature type="compositionally biased region" description="Basic and acidic residues" evidence="1">
    <location>
        <begin position="44"/>
        <end position="73"/>
    </location>
</feature>
<feature type="compositionally biased region" description="Basic and acidic residues" evidence="1">
    <location>
        <begin position="97"/>
        <end position="110"/>
    </location>
</feature>
<name>A0AAW0PWA9_9GOBI</name>
<feature type="region of interest" description="Disordered" evidence="1">
    <location>
        <begin position="97"/>
        <end position="162"/>
    </location>
</feature>
<feature type="compositionally biased region" description="Basic and acidic residues" evidence="1">
    <location>
        <begin position="118"/>
        <end position="160"/>
    </location>
</feature>
<evidence type="ECO:0000313" key="2">
    <source>
        <dbReference type="EMBL" id="KAK7938944.1"/>
    </source>
</evidence>
<feature type="compositionally biased region" description="Basic and acidic residues" evidence="1">
    <location>
        <begin position="221"/>
        <end position="262"/>
    </location>
</feature>
<dbReference type="Proteomes" id="UP001460270">
    <property type="component" value="Unassembled WGS sequence"/>
</dbReference>
<sequence>MTKESYVEVEATVETVQVKTEAEKVQVKEPMRPKVQPKQQISDVRAEKEAYTETKEAVKSEEITRTVTEKPKKLEQTPVTVAEKRLEQVSDVTEVKKTQKSHVEAEETEPKTLLVLKKAPEKTSESVEKVPEASAEKKRRPEEKQTVKKSKLEKMEEKTSDVVTDLTTKTMDFVEEEAAQVEEKITVKEFDEVCPDEKSQKLDQTHKDEVCEMSKAAPTKKTSEDTRSFKDDSDVKERKDEKRNEETQIQELEKSKKSDVETKVNLTQKISDQIQEETAASFHDQEEEKKLKSPKVDDEVGKIKVSDQRVKMSDEKKTKVTEVKEKTAPGMKKGLSKDGRSSLSEAKQDSDKTSRQKDPKPEREVAVTSLSEAEEMKKSSPDQTDTFPAQTEETHLSPIPFTQQKETAASFQEQEEDKTPNVVDDVGKKKPRVLTKFWIKESRFLKRRRQKSLKLKRKQLLE</sequence>
<feature type="region of interest" description="Disordered" evidence="1">
    <location>
        <begin position="275"/>
        <end position="425"/>
    </location>
</feature>
<feature type="compositionally biased region" description="Basic and acidic residues" evidence="1">
    <location>
        <begin position="283"/>
        <end position="327"/>
    </location>
</feature>
<dbReference type="EMBL" id="JBBPFD010000002">
    <property type="protein sequence ID" value="KAK7938944.1"/>
    <property type="molecule type" value="Genomic_DNA"/>
</dbReference>
<comment type="caution">
    <text evidence="2">The sequence shown here is derived from an EMBL/GenBank/DDBJ whole genome shotgun (WGS) entry which is preliminary data.</text>
</comment>
<accession>A0AAW0PWA9</accession>
<feature type="compositionally biased region" description="Basic and acidic residues" evidence="1">
    <location>
        <begin position="181"/>
        <end position="212"/>
    </location>
</feature>
<keyword evidence="3" id="KW-1185">Reference proteome</keyword>
<organism evidence="2 3">
    <name type="scientific">Mugilogobius chulae</name>
    <name type="common">yellowstripe goby</name>
    <dbReference type="NCBI Taxonomy" id="88201"/>
    <lineage>
        <taxon>Eukaryota</taxon>
        <taxon>Metazoa</taxon>
        <taxon>Chordata</taxon>
        <taxon>Craniata</taxon>
        <taxon>Vertebrata</taxon>
        <taxon>Euteleostomi</taxon>
        <taxon>Actinopterygii</taxon>
        <taxon>Neopterygii</taxon>
        <taxon>Teleostei</taxon>
        <taxon>Neoteleostei</taxon>
        <taxon>Acanthomorphata</taxon>
        <taxon>Gobiaria</taxon>
        <taxon>Gobiiformes</taxon>
        <taxon>Gobioidei</taxon>
        <taxon>Gobiidae</taxon>
        <taxon>Gobionellinae</taxon>
        <taxon>Mugilogobius</taxon>
    </lineage>
</organism>
<feature type="compositionally biased region" description="Basic and acidic residues" evidence="1">
    <location>
        <begin position="335"/>
        <end position="365"/>
    </location>
</feature>